<proteinExistence type="predicted"/>
<dbReference type="Proteomes" id="UP000823631">
    <property type="component" value="Unassembled WGS sequence"/>
</dbReference>
<accession>A0A9D9GSV6</accession>
<sequence>DSNKWVTEGWYNVAPQSSGVLTLPSDNDIYYLYAELANGRAIFDPRGLSMAVSDKEFYYEGGDDLSFKSRQVHFIRTTASDGHAVININN</sequence>
<reference evidence="1" key="1">
    <citation type="submission" date="2020-10" db="EMBL/GenBank/DDBJ databases">
        <authorList>
            <person name="Gilroy R."/>
        </authorList>
    </citation>
    <scope>NUCLEOTIDE SEQUENCE</scope>
    <source>
        <strain evidence="1">17213</strain>
    </source>
</reference>
<comment type="caution">
    <text evidence="1">The sequence shown here is derived from an EMBL/GenBank/DDBJ whole genome shotgun (WGS) entry which is preliminary data.</text>
</comment>
<dbReference type="AlphaFoldDB" id="A0A9D9GSV6"/>
<dbReference type="EMBL" id="JADINH010000122">
    <property type="protein sequence ID" value="MBO8415853.1"/>
    <property type="molecule type" value="Genomic_DNA"/>
</dbReference>
<dbReference type="Pfam" id="PF06282">
    <property type="entry name" value="DUF1036"/>
    <property type="match status" value="1"/>
</dbReference>
<reference evidence="1" key="2">
    <citation type="journal article" date="2021" name="PeerJ">
        <title>Extensive microbial diversity within the chicken gut microbiome revealed by metagenomics and culture.</title>
        <authorList>
            <person name="Gilroy R."/>
            <person name="Ravi A."/>
            <person name="Getino M."/>
            <person name="Pursley I."/>
            <person name="Horton D.L."/>
            <person name="Alikhan N.F."/>
            <person name="Baker D."/>
            <person name="Gharbi K."/>
            <person name="Hall N."/>
            <person name="Watson M."/>
            <person name="Adriaenssens E.M."/>
            <person name="Foster-Nyarko E."/>
            <person name="Jarju S."/>
            <person name="Secka A."/>
            <person name="Antonio M."/>
            <person name="Oren A."/>
            <person name="Chaudhuri R.R."/>
            <person name="La Ragione R."/>
            <person name="Hildebrand F."/>
            <person name="Pallen M.J."/>
        </authorList>
    </citation>
    <scope>NUCLEOTIDE SEQUENCE</scope>
    <source>
        <strain evidence="1">17213</strain>
    </source>
</reference>
<gene>
    <name evidence="1" type="ORF">IAB19_05695</name>
</gene>
<evidence type="ECO:0000313" key="1">
    <source>
        <dbReference type="EMBL" id="MBO8415853.1"/>
    </source>
</evidence>
<dbReference type="InterPro" id="IPR009380">
    <property type="entry name" value="DUF1036"/>
</dbReference>
<organism evidence="1 2">
    <name type="scientific">Candidatus Avisuccinivibrio stercorigallinarum</name>
    <dbReference type="NCBI Taxonomy" id="2840704"/>
    <lineage>
        <taxon>Bacteria</taxon>
        <taxon>Pseudomonadati</taxon>
        <taxon>Pseudomonadota</taxon>
        <taxon>Gammaproteobacteria</taxon>
        <taxon>Aeromonadales</taxon>
        <taxon>Succinivibrionaceae</taxon>
        <taxon>Succinivibrionaceae incertae sedis</taxon>
        <taxon>Candidatus Avisuccinivibrio</taxon>
    </lineage>
</organism>
<name>A0A9D9GSV6_9GAMM</name>
<evidence type="ECO:0000313" key="2">
    <source>
        <dbReference type="Proteomes" id="UP000823631"/>
    </source>
</evidence>
<protein>
    <submittedName>
        <fullName evidence="1">DUF1036 domain-containing protein</fullName>
    </submittedName>
</protein>
<feature type="non-terminal residue" evidence="1">
    <location>
        <position position="1"/>
    </location>
</feature>